<name>A0A699ZRJ5_HAELA</name>
<dbReference type="Proteomes" id="UP000485058">
    <property type="component" value="Unassembled WGS sequence"/>
</dbReference>
<evidence type="ECO:0000313" key="2">
    <source>
        <dbReference type="EMBL" id="GFH25303.1"/>
    </source>
</evidence>
<gene>
    <name evidence="2" type="ORF">HaLaN_23242</name>
</gene>
<organism evidence="2 3">
    <name type="scientific">Haematococcus lacustris</name>
    <name type="common">Green alga</name>
    <name type="synonym">Haematococcus pluvialis</name>
    <dbReference type="NCBI Taxonomy" id="44745"/>
    <lineage>
        <taxon>Eukaryota</taxon>
        <taxon>Viridiplantae</taxon>
        <taxon>Chlorophyta</taxon>
        <taxon>core chlorophytes</taxon>
        <taxon>Chlorophyceae</taxon>
        <taxon>CS clade</taxon>
        <taxon>Chlamydomonadales</taxon>
        <taxon>Haematococcaceae</taxon>
        <taxon>Haematococcus</taxon>
    </lineage>
</organism>
<dbReference type="AlphaFoldDB" id="A0A699ZRJ5"/>
<reference evidence="2 3" key="1">
    <citation type="submission" date="2020-02" db="EMBL/GenBank/DDBJ databases">
        <title>Draft genome sequence of Haematococcus lacustris strain NIES-144.</title>
        <authorList>
            <person name="Morimoto D."/>
            <person name="Nakagawa S."/>
            <person name="Yoshida T."/>
            <person name="Sawayama S."/>
        </authorList>
    </citation>
    <scope>NUCLEOTIDE SEQUENCE [LARGE SCALE GENOMIC DNA]</scope>
    <source>
        <strain evidence="2 3">NIES-144</strain>
    </source>
</reference>
<feature type="region of interest" description="Disordered" evidence="1">
    <location>
        <begin position="1"/>
        <end position="27"/>
    </location>
</feature>
<comment type="caution">
    <text evidence="2">The sequence shown here is derived from an EMBL/GenBank/DDBJ whole genome shotgun (WGS) entry which is preliminary data.</text>
</comment>
<proteinExistence type="predicted"/>
<evidence type="ECO:0000313" key="3">
    <source>
        <dbReference type="Proteomes" id="UP000485058"/>
    </source>
</evidence>
<evidence type="ECO:0000256" key="1">
    <source>
        <dbReference type="SAM" id="MobiDB-lite"/>
    </source>
</evidence>
<protein>
    <submittedName>
        <fullName evidence="2">Uncharacterized protein</fullName>
    </submittedName>
</protein>
<keyword evidence="3" id="KW-1185">Reference proteome</keyword>
<sequence>MVTQLSHSKPGPRGLLGPSSVGGGGNGAEQSGCPNMGLVIFMQVLATSCTDFGSVCCIGTCDLLRNYWQAAS</sequence>
<dbReference type="EMBL" id="BLLF01002776">
    <property type="protein sequence ID" value="GFH25303.1"/>
    <property type="molecule type" value="Genomic_DNA"/>
</dbReference>
<accession>A0A699ZRJ5</accession>